<dbReference type="InterPro" id="IPR003594">
    <property type="entry name" value="HATPase_dom"/>
</dbReference>
<comment type="caution">
    <text evidence="7">The sequence shown here is derived from an EMBL/GenBank/DDBJ whole genome shotgun (WGS) entry which is preliminary data.</text>
</comment>
<dbReference type="PRINTS" id="PR00344">
    <property type="entry name" value="BCTRLSENSOR"/>
</dbReference>
<dbReference type="PANTHER" id="PTHR43547:SF2">
    <property type="entry name" value="HYBRID SIGNAL TRANSDUCTION HISTIDINE KINASE C"/>
    <property type="match status" value="1"/>
</dbReference>
<keyword evidence="4 7" id="KW-0808">Transferase</keyword>
<dbReference type="SUPFAM" id="SSF55874">
    <property type="entry name" value="ATPase domain of HSP90 chaperone/DNA topoisomerase II/histidine kinase"/>
    <property type="match status" value="1"/>
</dbReference>
<evidence type="ECO:0000256" key="2">
    <source>
        <dbReference type="ARBA" id="ARBA00012438"/>
    </source>
</evidence>
<keyword evidence="5" id="KW-0902">Two-component regulatory system</keyword>
<evidence type="ECO:0000313" key="7">
    <source>
        <dbReference type="EMBL" id="HIV62722.1"/>
    </source>
</evidence>
<reference evidence="7" key="1">
    <citation type="journal article" date="2021" name="PeerJ">
        <title>Extensive microbial diversity within the chicken gut microbiome revealed by metagenomics and culture.</title>
        <authorList>
            <person name="Gilroy R."/>
            <person name="Ravi A."/>
            <person name="Getino M."/>
            <person name="Pursley I."/>
            <person name="Horton D.L."/>
            <person name="Alikhan N.F."/>
            <person name="Baker D."/>
            <person name="Gharbi K."/>
            <person name="Hall N."/>
            <person name="Watson M."/>
            <person name="Adriaenssens E.M."/>
            <person name="Foster-Nyarko E."/>
            <person name="Jarju S."/>
            <person name="Secka A."/>
            <person name="Antonio M."/>
            <person name="Oren A."/>
            <person name="Chaudhuri R.R."/>
            <person name="La Ragione R."/>
            <person name="Hildebrand F."/>
            <person name="Pallen M.J."/>
        </authorList>
    </citation>
    <scope>NUCLEOTIDE SEQUENCE</scope>
    <source>
        <strain evidence="7">CHK193-4272</strain>
    </source>
</reference>
<protein>
    <recommendedName>
        <fullName evidence="2">histidine kinase</fullName>
        <ecNumber evidence="2">2.7.13.3</ecNumber>
    </recommendedName>
</protein>
<feature type="domain" description="Histidine kinase" evidence="6">
    <location>
        <begin position="113"/>
        <end position="328"/>
    </location>
</feature>
<sequence>MSDFTNFQLSELMLDMMCAESAIFVLVSAHGDIITQTPAAEKVLKQLNFRSIFEVLSTSAVNSIKTTLKTGDSIQTIESIDSNMYRLDIRACEQGALLYFMPTENLFQGLPAHTKYELSTALSRNFIALNLIANRKTFDSELLNSIHKNTLRIHREITHLQMLENNADLNISMNPTLNDLVTLCVDILSECRKVSFNINFTISSPKELTSVFDKNLMTHAILNLLSNAMTTQNVTEISLSLYKKDGMVYIEVSDNGIGIAEECIEQIGSEYFFHQDMDSFRYDKSHGTASGFGLSVVKRIANVHSGVFRAFANEDNGSTMQIIFPDNIPMPNLRMGQMLEIDGLNIIETELSVL</sequence>
<dbReference type="GO" id="GO:0000155">
    <property type="term" value="F:phosphorelay sensor kinase activity"/>
    <property type="evidence" value="ECO:0007669"/>
    <property type="project" value="TreeGrafter"/>
</dbReference>
<keyword evidence="4 7" id="KW-0418">Kinase</keyword>
<comment type="catalytic activity">
    <reaction evidence="1">
        <text>ATP + protein L-histidine = ADP + protein N-phospho-L-histidine.</text>
        <dbReference type="EC" id="2.7.13.3"/>
    </reaction>
</comment>
<dbReference type="InterPro" id="IPR005467">
    <property type="entry name" value="His_kinase_dom"/>
</dbReference>
<name>A0A9D1PKE8_9FIRM</name>
<dbReference type="EC" id="2.7.13.3" evidence="2"/>
<dbReference type="Proteomes" id="UP000886808">
    <property type="component" value="Unassembled WGS sequence"/>
</dbReference>
<dbReference type="AlphaFoldDB" id="A0A9D1PKE8"/>
<dbReference type="InterPro" id="IPR004358">
    <property type="entry name" value="Sig_transdc_His_kin-like_C"/>
</dbReference>
<proteinExistence type="predicted"/>
<accession>A0A9D1PKE8</accession>
<dbReference type="Pfam" id="PF02518">
    <property type="entry name" value="HATPase_c"/>
    <property type="match status" value="1"/>
</dbReference>
<dbReference type="PROSITE" id="PS50109">
    <property type="entry name" value="HIS_KIN"/>
    <property type="match status" value="1"/>
</dbReference>
<keyword evidence="3" id="KW-0597">Phosphoprotein</keyword>
<dbReference type="InterPro" id="IPR036890">
    <property type="entry name" value="HATPase_C_sf"/>
</dbReference>
<dbReference type="PANTHER" id="PTHR43547">
    <property type="entry name" value="TWO-COMPONENT HISTIDINE KINASE"/>
    <property type="match status" value="1"/>
</dbReference>
<evidence type="ECO:0000256" key="5">
    <source>
        <dbReference type="ARBA" id="ARBA00023012"/>
    </source>
</evidence>
<gene>
    <name evidence="7" type="ORF">H9746_07790</name>
</gene>
<dbReference type="SMART" id="SM00387">
    <property type="entry name" value="HATPase_c"/>
    <property type="match status" value="1"/>
</dbReference>
<evidence type="ECO:0000256" key="3">
    <source>
        <dbReference type="ARBA" id="ARBA00022553"/>
    </source>
</evidence>
<dbReference type="EMBL" id="DXIE01000045">
    <property type="protein sequence ID" value="HIV62722.1"/>
    <property type="molecule type" value="Genomic_DNA"/>
</dbReference>
<organism evidence="7 8">
    <name type="scientific">Candidatus Butyricicoccus avistercoris</name>
    <dbReference type="NCBI Taxonomy" id="2838518"/>
    <lineage>
        <taxon>Bacteria</taxon>
        <taxon>Bacillati</taxon>
        <taxon>Bacillota</taxon>
        <taxon>Clostridia</taxon>
        <taxon>Eubacteriales</taxon>
        <taxon>Butyricicoccaceae</taxon>
        <taxon>Butyricicoccus</taxon>
    </lineage>
</organism>
<evidence type="ECO:0000313" key="8">
    <source>
        <dbReference type="Proteomes" id="UP000886808"/>
    </source>
</evidence>
<evidence type="ECO:0000256" key="1">
    <source>
        <dbReference type="ARBA" id="ARBA00000085"/>
    </source>
</evidence>
<evidence type="ECO:0000256" key="4">
    <source>
        <dbReference type="ARBA" id="ARBA00022777"/>
    </source>
</evidence>
<dbReference type="Gene3D" id="3.30.565.10">
    <property type="entry name" value="Histidine kinase-like ATPase, C-terminal domain"/>
    <property type="match status" value="1"/>
</dbReference>
<reference evidence="7" key="2">
    <citation type="submission" date="2021-04" db="EMBL/GenBank/DDBJ databases">
        <authorList>
            <person name="Gilroy R."/>
        </authorList>
    </citation>
    <scope>NUCLEOTIDE SEQUENCE</scope>
    <source>
        <strain evidence="7">CHK193-4272</strain>
    </source>
</reference>
<evidence type="ECO:0000259" key="6">
    <source>
        <dbReference type="PROSITE" id="PS50109"/>
    </source>
</evidence>